<evidence type="ECO:0000313" key="3">
    <source>
        <dbReference type="Proteomes" id="UP001497623"/>
    </source>
</evidence>
<gene>
    <name evidence="2" type="ORF">MNOR_LOCUS36662</name>
</gene>
<feature type="non-terminal residue" evidence="2">
    <location>
        <position position="1"/>
    </location>
</feature>
<evidence type="ECO:0000256" key="1">
    <source>
        <dbReference type="SAM" id="Phobius"/>
    </source>
</evidence>
<comment type="caution">
    <text evidence="2">The sequence shown here is derived from an EMBL/GenBank/DDBJ whole genome shotgun (WGS) entry which is preliminary data.</text>
</comment>
<keyword evidence="1" id="KW-1133">Transmembrane helix</keyword>
<organism evidence="2 3">
    <name type="scientific">Meganyctiphanes norvegica</name>
    <name type="common">Northern krill</name>
    <name type="synonym">Thysanopoda norvegica</name>
    <dbReference type="NCBI Taxonomy" id="48144"/>
    <lineage>
        <taxon>Eukaryota</taxon>
        <taxon>Metazoa</taxon>
        <taxon>Ecdysozoa</taxon>
        <taxon>Arthropoda</taxon>
        <taxon>Crustacea</taxon>
        <taxon>Multicrustacea</taxon>
        <taxon>Malacostraca</taxon>
        <taxon>Eumalacostraca</taxon>
        <taxon>Eucarida</taxon>
        <taxon>Euphausiacea</taxon>
        <taxon>Euphausiidae</taxon>
        <taxon>Meganyctiphanes</taxon>
    </lineage>
</organism>
<evidence type="ECO:0000313" key="2">
    <source>
        <dbReference type="EMBL" id="CAL4191843.1"/>
    </source>
</evidence>
<sequence length="143" mass="15844">CRSSMFHEQNLKQVVIGLGVGCIVFLSTTIILAVKLCLIKYPEHNHSKLSTADMEDPPRVKNINIGRKTPKRFGPGNKKSMKQNSLCSGVPSDGVTINIEDCCQMTLCDTPCYTSMKREGSSYKSGSRSEDKRKLLDDTCLNI</sequence>
<name>A0AAV2SF73_MEGNR</name>
<dbReference type="Proteomes" id="UP001497623">
    <property type="component" value="Unassembled WGS sequence"/>
</dbReference>
<protein>
    <submittedName>
        <fullName evidence="2">Uncharacterized protein</fullName>
    </submittedName>
</protein>
<accession>A0AAV2SF73</accession>
<feature type="transmembrane region" description="Helical" evidence="1">
    <location>
        <begin position="14"/>
        <end position="38"/>
    </location>
</feature>
<keyword evidence="3" id="KW-1185">Reference proteome</keyword>
<dbReference type="EMBL" id="CAXKWB010068286">
    <property type="protein sequence ID" value="CAL4191843.1"/>
    <property type="molecule type" value="Genomic_DNA"/>
</dbReference>
<keyword evidence="1" id="KW-0812">Transmembrane</keyword>
<reference evidence="2 3" key="1">
    <citation type="submission" date="2024-05" db="EMBL/GenBank/DDBJ databases">
        <authorList>
            <person name="Wallberg A."/>
        </authorList>
    </citation>
    <scope>NUCLEOTIDE SEQUENCE [LARGE SCALE GENOMIC DNA]</scope>
</reference>
<keyword evidence="1" id="KW-0472">Membrane</keyword>
<proteinExistence type="predicted"/>
<dbReference type="AlphaFoldDB" id="A0AAV2SF73"/>